<evidence type="ECO:0000256" key="3">
    <source>
        <dbReference type="ARBA" id="ARBA00020978"/>
    </source>
</evidence>
<keyword evidence="10" id="KW-1185">Reference proteome</keyword>
<dbReference type="Proteomes" id="UP000660262">
    <property type="component" value="Unassembled WGS sequence"/>
</dbReference>
<evidence type="ECO:0000256" key="7">
    <source>
        <dbReference type="ARBA" id="ARBA00023136"/>
    </source>
</evidence>
<accession>A0A830HTP2</accession>
<protein>
    <recommendedName>
        <fullName evidence="3">Conserved oligomeric Golgi complex subunit 1</fullName>
    </recommendedName>
</protein>
<dbReference type="InterPro" id="IPR033370">
    <property type="entry name" value="COG1"/>
</dbReference>
<comment type="similarity">
    <text evidence="2">Belongs to the COG1 family.</text>
</comment>
<feature type="region of interest" description="Disordered" evidence="8">
    <location>
        <begin position="465"/>
        <end position="490"/>
    </location>
</feature>
<proteinExistence type="inferred from homology"/>
<dbReference type="GO" id="GO:0000139">
    <property type="term" value="C:Golgi membrane"/>
    <property type="evidence" value="ECO:0007669"/>
    <property type="project" value="UniProtKB-SubCell"/>
</dbReference>
<name>A0A830HTP2_9CHLO</name>
<keyword evidence="6" id="KW-0333">Golgi apparatus</keyword>
<dbReference type="PANTHER" id="PTHR31658:SF0">
    <property type="entry name" value="CONSERVED OLIGOMERIC GOLGI COMPLEX SUBUNIT 1"/>
    <property type="match status" value="1"/>
</dbReference>
<evidence type="ECO:0000256" key="6">
    <source>
        <dbReference type="ARBA" id="ARBA00023034"/>
    </source>
</evidence>
<organism evidence="9 10">
    <name type="scientific">Pycnococcus provasolii</name>
    <dbReference type="NCBI Taxonomy" id="41880"/>
    <lineage>
        <taxon>Eukaryota</taxon>
        <taxon>Viridiplantae</taxon>
        <taxon>Chlorophyta</taxon>
        <taxon>Pseudoscourfieldiophyceae</taxon>
        <taxon>Pseudoscourfieldiales</taxon>
        <taxon>Pycnococcaceae</taxon>
        <taxon>Pycnococcus</taxon>
    </lineage>
</organism>
<dbReference type="OrthoDB" id="46189at2759"/>
<evidence type="ECO:0000256" key="5">
    <source>
        <dbReference type="ARBA" id="ARBA00022927"/>
    </source>
</evidence>
<sequence length="934" mass="96661">MATTTAGAGAGGVSSVMPPASPSSSSSSSSASLLFESRSIFDIRVIEKQTRDSISSKSLALRSLLGDSYRDLLKASDLIGHMKTTALTISSGVSNLDKTFVDMQALIAADQSSSDSSPFSQSKAGRGDIFASSQIYTTGSQIKMILDTPEVLYGSLDEKDVKYAARRFMASEVVHACIMANAKEITQKKFPLVEHQWPLVAKFKHKVIEAAALIIAEEELNDMTKLADAVIAEALLLGEQAAQTLARFLKRRENAIIAAVKKHQLRTALTLAQRAIVSARALFLGDGVGGAPLVGASTNDSLANVLFAGVPDPSGTLARAWASACRRSAELLAPLPPEEVARAADAWIDRLAKGVAKELPSALAFAKDAAELADVEAEMRSATHRDAGSGTANAVYTAGDAAFLSAGEALLGRPLDMFEELFDAPFVAACASLTQRNLASAWQEVASEGVESAVTAAAQEATPFAGRFDPVQTTANARQSSSSTSSSSSPLPVAEFEARLAAAGAGSARLLARLNMQASQRRAAKLAPAVASAAEEAAEAALKDVAARVEALSSSFSSSSVLPALALARVCDALVASPALAELLGPHEVWGEAAAASSGSSVSHVVRRLSGKPVPAVARWASKFGEVALAARALWSGWVVAELRESIVTALTADQSLASEDTPRSWEPASDEDTVLLPAHISPPSADMAFAACREAARAASLAGPQGAKSVAVSVARLGDELSSAFLEAVMERVSASPPLGEKGVVQMLFDVFAVLSLLAPPPGTPAPADDAARRSVVGQALRALSSRLDPIDWATYEPLLWMRGAAAVKRVKGLLSLRGGSRSAHVGSGVAPEARTTTSVDAHNIVCASTPAPRFALLQVSAPAAAVAEARAATSAAGWADAALLPDEWRAGGRLEGEDAEETSGSLLGSSLASGPLGLTKFFKIGTFAKWGL</sequence>
<dbReference type="GO" id="GO:0017119">
    <property type="term" value="C:Golgi transport complex"/>
    <property type="evidence" value="ECO:0007669"/>
    <property type="project" value="InterPro"/>
</dbReference>
<dbReference type="EMBL" id="BNJQ01000020">
    <property type="protein sequence ID" value="GHP08299.1"/>
    <property type="molecule type" value="Genomic_DNA"/>
</dbReference>
<comment type="caution">
    <text evidence="9">The sequence shown here is derived from an EMBL/GenBank/DDBJ whole genome shotgun (WGS) entry which is preliminary data.</text>
</comment>
<evidence type="ECO:0000313" key="10">
    <source>
        <dbReference type="Proteomes" id="UP000660262"/>
    </source>
</evidence>
<keyword evidence="5" id="KW-0653">Protein transport</keyword>
<keyword evidence="4" id="KW-0813">Transport</keyword>
<dbReference type="AlphaFoldDB" id="A0A830HTP2"/>
<feature type="compositionally biased region" description="Low complexity" evidence="8">
    <location>
        <begin position="480"/>
        <end position="489"/>
    </location>
</feature>
<evidence type="ECO:0000256" key="4">
    <source>
        <dbReference type="ARBA" id="ARBA00022448"/>
    </source>
</evidence>
<comment type="subcellular location">
    <subcellularLocation>
        <location evidence="1">Golgi apparatus membrane</location>
        <topology evidence="1">Peripheral membrane protein</topology>
    </subcellularLocation>
</comment>
<evidence type="ECO:0000256" key="2">
    <source>
        <dbReference type="ARBA" id="ARBA00006653"/>
    </source>
</evidence>
<dbReference type="PANTHER" id="PTHR31658">
    <property type="entry name" value="CONSERVED OLIGOMERIC GOLGI COMPLEX SUBUNIT 1"/>
    <property type="match status" value="1"/>
</dbReference>
<feature type="region of interest" description="Disordered" evidence="8">
    <location>
        <begin position="1"/>
        <end position="30"/>
    </location>
</feature>
<dbReference type="Pfam" id="PF08700">
    <property type="entry name" value="VPS51_Exo84_N"/>
    <property type="match status" value="1"/>
</dbReference>
<evidence type="ECO:0000313" key="9">
    <source>
        <dbReference type="EMBL" id="GHP08299.1"/>
    </source>
</evidence>
<evidence type="ECO:0000256" key="1">
    <source>
        <dbReference type="ARBA" id="ARBA00004395"/>
    </source>
</evidence>
<keyword evidence="7" id="KW-0472">Membrane</keyword>
<reference evidence="9" key="1">
    <citation type="submission" date="2020-10" db="EMBL/GenBank/DDBJ databases">
        <title>Unveiling of a novel bifunctional photoreceptor, Dualchrome1, isolated from a cosmopolitan green alga.</title>
        <authorList>
            <person name="Suzuki S."/>
            <person name="Kawachi M."/>
        </authorList>
    </citation>
    <scope>NUCLEOTIDE SEQUENCE</scope>
    <source>
        <strain evidence="9">NIES 2893</strain>
    </source>
</reference>
<gene>
    <name evidence="9" type="ORF">PPROV_000703900</name>
</gene>
<dbReference type="GO" id="GO:0006891">
    <property type="term" value="P:intra-Golgi vesicle-mediated transport"/>
    <property type="evidence" value="ECO:0007669"/>
    <property type="project" value="InterPro"/>
</dbReference>
<evidence type="ECO:0000256" key="8">
    <source>
        <dbReference type="SAM" id="MobiDB-lite"/>
    </source>
</evidence>
<dbReference type="GO" id="GO:0015031">
    <property type="term" value="P:protein transport"/>
    <property type="evidence" value="ECO:0007669"/>
    <property type="project" value="UniProtKB-KW"/>
</dbReference>